<dbReference type="EMBL" id="AJWK01009877">
    <property type="status" value="NOT_ANNOTATED_CDS"/>
    <property type="molecule type" value="Genomic_DNA"/>
</dbReference>
<dbReference type="InterPro" id="IPR011044">
    <property type="entry name" value="Quino_amine_DH_bsu"/>
</dbReference>
<organism evidence="2 3">
    <name type="scientific">Lutzomyia longipalpis</name>
    <name type="common">Sand fly</name>
    <dbReference type="NCBI Taxonomy" id="7200"/>
    <lineage>
        <taxon>Eukaryota</taxon>
        <taxon>Metazoa</taxon>
        <taxon>Ecdysozoa</taxon>
        <taxon>Arthropoda</taxon>
        <taxon>Hexapoda</taxon>
        <taxon>Insecta</taxon>
        <taxon>Pterygota</taxon>
        <taxon>Neoptera</taxon>
        <taxon>Endopterygota</taxon>
        <taxon>Diptera</taxon>
        <taxon>Nematocera</taxon>
        <taxon>Psychodoidea</taxon>
        <taxon>Psychodidae</taxon>
        <taxon>Lutzomyia</taxon>
        <taxon>Lutzomyia</taxon>
    </lineage>
</organism>
<dbReference type="SUPFAM" id="SSF50978">
    <property type="entry name" value="WD40 repeat-like"/>
    <property type="match status" value="1"/>
</dbReference>
<keyword evidence="3" id="KW-1185">Reference proteome</keyword>
<dbReference type="PROSITE" id="PS50082">
    <property type="entry name" value="WD_REPEATS_2"/>
    <property type="match status" value="1"/>
</dbReference>
<dbReference type="VEuPathDB" id="VectorBase:LLONM1_011943"/>
<dbReference type="Gene3D" id="2.130.10.10">
    <property type="entry name" value="YVTN repeat-like/Quinoprotein amine dehydrogenase"/>
    <property type="match status" value="2"/>
</dbReference>
<dbReference type="GO" id="GO:0043161">
    <property type="term" value="P:proteasome-mediated ubiquitin-dependent protein catabolic process"/>
    <property type="evidence" value="ECO:0007669"/>
    <property type="project" value="TreeGrafter"/>
</dbReference>
<dbReference type="Proteomes" id="UP000092461">
    <property type="component" value="Unassembled WGS sequence"/>
</dbReference>
<feature type="repeat" description="WD" evidence="1">
    <location>
        <begin position="543"/>
        <end position="575"/>
    </location>
</feature>
<evidence type="ECO:0000313" key="2">
    <source>
        <dbReference type="EnsemblMetazoa" id="LLOJ003026-PA"/>
    </source>
</evidence>
<dbReference type="PANTHER" id="PTHR19847">
    <property type="entry name" value="DDB1- AND CUL4-ASSOCIATED FACTOR 11"/>
    <property type="match status" value="1"/>
</dbReference>
<protein>
    <submittedName>
        <fullName evidence="2">Uncharacterized protein</fullName>
    </submittedName>
</protein>
<evidence type="ECO:0000256" key="1">
    <source>
        <dbReference type="PROSITE-ProRule" id="PRU00221"/>
    </source>
</evidence>
<proteinExistence type="predicted"/>
<dbReference type="InterPro" id="IPR001680">
    <property type="entry name" value="WD40_rpt"/>
</dbReference>
<dbReference type="EnsemblMetazoa" id="LLOJ003026-RA">
    <property type="protein sequence ID" value="LLOJ003026-PA"/>
    <property type="gene ID" value="LLOJ003026"/>
</dbReference>
<accession>A0A1B0CFA5</accession>
<reference evidence="2" key="1">
    <citation type="submission" date="2020-05" db="UniProtKB">
        <authorList>
            <consortium name="EnsemblMetazoa"/>
        </authorList>
    </citation>
    <scope>IDENTIFICATION</scope>
    <source>
        <strain evidence="2">Jacobina</strain>
    </source>
</reference>
<dbReference type="VEuPathDB" id="VectorBase:LLOJ003026"/>
<dbReference type="InterPro" id="IPR036322">
    <property type="entry name" value="WD40_repeat_dom_sf"/>
</dbReference>
<dbReference type="EMBL" id="AJWK01009875">
    <property type="status" value="NOT_ANNOTATED_CDS"/>
    <property type="molecule type" value="Genomic_DNA"/>
</dbReference>
<dbReference type="AlphaFoldDB" id="A0A1B0CFA5"/>
<dbReference type="SMART" id="SM00320">
    <property type="entry name" value="WD40"/>
    <property type="match status" value="8"/>
</dbReference>
<dbReference type="EMBL" id="AJWK01009873">
    <property type="status" value="NOT_ANNOTATED_CDS"/>
    <property type="molecule type" value="Genomic_DNA"/>
</dbReference>
<name>A0A1B0CFA5_LUTLO</name>
<dbReference type="GO" id="GO:0080008">
    <property type="term" value="C:Cul4-RING E3 ubiquitin ligase complex"/>
    <property type="evidence" value="ECO:0007669"/>
    <property type="project" value="TreeGrafter"/>
</dbReference>
<dbReference type="EMBL" id="AJWK01009874">
    <property type="status" value="NOT_ANNOTATED_CDS"/>
    <property type="molecule type" value="Genomic_DNA"/>
</dbReference>
<sequence>MDFMDEDMDEEDTMEDSDSDYEPILNWSLFHDRDSGIRGSAATRRSYILLVLQNLVGSGLIEYEGNELARKLPKIQGKQTTDSLMQNDFYRSVLAATGGNTNPQRPWNVAQMLNQRQNLSPWTAAQKCRVNNLYVPKIKERVAMKCDSKVFCGSFTPNGKYFVTACQDGEISVYDATTCAYRRVNTLMGRDVEWSILDMDFSPDGQEFVYATRSCCPTGGNTNPQRPWNVAQMLNQRQNLSPWTAAQKCRVNNLYVPKIKERVAMKCDSKVFCGSFTPNGKYFVTACQDGEISVYDATTCAYRRVNTLMGRDVEWSILDMDFSPDGQEFVYATRSCCLHVGNLLGRSAEITCIPFDEFSVHKFASYSVQFASGGHEIVAGCSDGAVSVFDREKSTWTERAFEDNMEVNAVRLLEDNSHIVCAGSDDGAIRIYDRRSMATKSRGSMGMFVGHLDGVTSIDVKNDGRYYITNSKDQNDKVVGCTVNELAGDTSVMSYRGHRVFKSLIRAKFSPARTTGQRYIYTGCGTGYLVMYDVLTGEMVQAIRGHSNIVRDVAWHPSRSEILTSSWDHNVNLYSYKAEGWKREAKTGVTLRRSLRIANRNRRLRSESS</sequence>
<dbReference type="PANTHER" id="PTHR19847:SF7">
    <property type="entry name" value="DDB1- AND CUL4-ASSOCIATED FACTOR 11"/>
    <property type="match status" value="1"/>
</dbReference>
<dbReference type="PROSITE" id="PS50294">
    <property type="entry name" value="WD_REPEATS_REGION"/>
    <property type="match status" value="1"/>
</dbReference>
<dbReference type="InterPro" id="IPR015943">
    <property type="entry name" value="WD40/YVTN_repeat-like_dom_sf"/>
</dbReference>
<dbReference type="Pfam" id="PF00400">
    <property type="entry name" value="WD40"/>
    <property type="match status" value="4"/>
</dbReference>
<keyword evidence="1" id="KW-0853">WD repeat</keyword>
<evidence type="ECO:0000313" key="3">
    <source>
        <dbReference type="Proteomes" id="UP000092461"/>
    </source>
</evidence>
<dbReference type="InterPro" id="IPR051859">
    <property type="entry name" value="DCAF"/>
</dbReference>
<dbReference type="EMBL" id="AJWK01009876">
    <property type="status" value="NOT_ANNOTATED_CDS"/>
    <property type="molecule type" value="Genomic_DNA"/>
</dbReference>
<dbReference type="SUPFAM" id="SSF50969">
    <property type="entry name" value="YVTN repeat-like/Quinoprotein amine dehydrogenase"/>
    <property type="match status" value="1"/>
</dbReference>